<dbReference type="InterPro" id="IPR036721">
    <property type="entry name" value="RCK_C_sf"/>
</dbReference>
<protein>
    <submittedName>
        <fullName evidence="10">Glycine betaine transporter</fullName>
    </submittedName>
</protein>
<feature type="transmembrane region" description="Helical" evidence="8">
    <location>
        <begin position="406"/>
        <end position="432"/>
    </location>
</feature>
<feature type="transmembrane region" description="Helical" evidence="8">
    <location>
        <begin position="444"/>
        <end position="463"/>
    </location>
</feature>
<evidence type="ECO:0000256" key="1">
    <source>
        <dbReference type="ARBA" id="ARBA00004651"/>
    </source>
</evidence>
<evidence type="ECO:0000313" key="11">
    <source>
        <dbReference type="Proteomes" id="UP001519345"/>
    </source>
</evidence>
<dbReference type="EMBL" id="JAGGKX010000003">
    <property type="protein sequence ID" value="MBP1968891.1"/>
    <property type="molecule type" value="Genomic_DNA"/>
</dbReference>
<accession>A0ABS4IEK6</accession>
<evidence type="ECO:0000256" key="2">
    <source>
        <dbReference type="ARBA" id="ARBA00005658"/>
    </source>
</evidence>
<feature type="transmembrane region" description="Helical" evidence="8">
    <location>
        <begin position="143"/>
        <end position="164"/>
    </location>
</feature>
<organism evidence="10 11">
    <name type="scientific">Virgibacillus natechei</name>
    <dbReference type="NCBI Taxonomy" id="1216297"/>
    <lineage>
        <taxon>Bacteria</taxon>
        <taxon>Bacillati</taxon>
        <taxon>Bacillota</taxon>
        <taxon>Bacilli</taxon>
        <taxon>Bacillales</taxon>
        <taxon>Bacillaceae</taxon>
        <taxon>Virgibacillus</taxon>
    </lineage>
</organism>
<feature type="transmembrane region" description="Helical" evidence="8">
    <location>
        <begin position="265"/>
        <end position="285"/>
    </location>
</feature>
<keyword evidence="3" id="KW-0813">Transport</keyword>
<name>A0ABS4IEK6_9BACI</name>
<dbReference type="InterPro" id="IPR000060">
    <property type="entry name" value="BCCT_transptr"/>
</dbReference>
<keyword evidence="7 8" id="KW-0472">Membrane</keyword>
<dbReference type="PROSITE" id="PS51202">
    <property type="entry name" value="RCK_C"/>
    <property type="match status" value="1"/>
</dbReference>
<reference evidence="10 11" key="1">
    <citation type="submission" date="2021-03" db="EMBL/GenBank/DDBJ databases">
        <title>Genomic Encyclopedia of Type Strains, Phase IV (KMG-IV): sequencing the most valuable type-strain genomes for metagenomic binning, comparative biology and taxonomic classification.</title>
        <authorList>
            <person name="Goeker M."/>
        </authorList>
    </citation>
    <scope>NUCLEOTIDE SEQUENCE [LARGE SCALE GENOMIC DNA]</scope>
    <source>
        <strain evidence="10 11">DSM 25609</strain>
    </source>
</reference>
<keyword evidence="6 8" id="KW-1133">Transmembrane helix</keyword>
<keyword evidence="4" id="KW-1003">Cell membrane</keyword>
<evidence type="ECO:0000256" key="3">
    <source>
        <dbReference type="ARBA" id="ARBA00022448"/>
    </source>
</evidence>
<evidence type="ECO:0000256" key="7">
    <source>
        <dbReference type="ARBA" id="ARBA00023136"/>
    </source>
</evidence>
<evidence type="ECO:0000256" key="4">
    <source>
        <dbReference type="ARBA" id="ARBA00022475"/>
    </source>
</evidence>
<feature type="transmembrane region" description="Helical" evidence="8">
    <location>
        <begin position="15"/>
        <end position="33"/>
    </location>
</feature>
<feature type="transmembrane region" description="Helical" evidence="8">
    <location>
        <begin position="349"/>
        <end position="368"/>
    </location>
</feature>
<evidence type="ECO:0000256" key="8">
    <source>
        <dbReference type="SAM" id="Phobius"/>
    </source>
</evidence>
<comment type="caution">
    <text evidence="10">The sequence shown here is derived from an EMBL/GenBank/DDBJ whole genome shotgun (WGS) entry which is preliminary data.</text>
</comment>
<evidence type="ECO:0000256" key="5">
    <source>
        <dbReference type="ARBA" id="ARBA00022692"/>
    </source>
</evidence>
<dbReference type="SUPFAM" id="SSF116726">
    <property type="entry name" value="TrkA C-terminal domain-like"/>
    <property type="match status" value="1"/>
</dbReference>
<feature type="transmembrane region" description="Helical" evidence="8">
    <location>
        <begin position="235"/>
        <end position="253"/>
    </location>
</feature>
<evidence type="ECO:0000256" key="6">
    <source>
        <dbReference type="ARBA" id="ARBA00022989"/>
    </source>
</evidence>
<gene>
    <name evidence="10" type="ORF">J2Z83_000985</name>
</gene>
<dbReference type="NCBIfam" id="TIGR00842">
    <property type="entry name" value="bcct"/>
    <property type="match status" value="1"/>
</dbReference>
<dbReference type="Pfam" id="PF02028">
    <property type="entry name" value="BCCT"/>
    <property type="match status" value="1"/>
</dbReference>
<dbReference type="Pfam" id="PF02080">
    <property type="entry name" value="TrkA_C"/>
    <property type="match status" value="1"/>
</dbReference>
<keyword evidence="11" id="KW-1185">Reference proteome</keyword>
<feature type="transmembrane region" description="Helical" evidence="8">
    <location>
        <begin position="92"/>
        <end position="114"/>
    </location>
</feature>
<evidence type="ECO:0000313" key="10">
    <source>
        <dbReference type="EMBL" id="MBP1968891.1"/>
    </source>
</evidence>
<dbReference type="PANTHER" id="PTHR30047">
    <property type="entry name" value="HIGH-AFFINITY CHOLINE TRANSPORT PROTEIN-RELATED"/>
    <property type="match status" value="1"/>
</dbReference>
<sequence>MSEKTKENKQHSPPYVLYFSAILIFLFVLWGAIFPTHLGNTAGAALDWVIDSFGWYYMLIASGFVVFGIFVTISPFGNLRLGDEDDRPEHSFISWIGMLFAAGLGAGFVFFGVAEPVLYYMDVPSGVVPGTVEAAETGLRYGVFHWGLHAWGAFSIVGLTLAYVQYRKHQPALISSAFYPLIGDKTKGWLGHLIDILAVISTAAGVATTFGISALQMSGGISYLTPLNNSLPLQLTIISIVTVLFLISAVNGINKGIKRLTNINLVLSGLLLLFVLSVGPTITLMESMVTSLGGYASNIIDMSLTMSPFQMDEWLGANTIFFWAWHISWSPFVGLFIARISKGRTIREFFAGVLLVPTLLAVIWFSTFGGTALNIEMDGIFPLAEIAGGEVELTLFAMLEQLPLPLISSLIAVIVIALFFITSADSAAFVLGSMTSGGSLNPKLSLKIIWGLLMAGTASVLLVSGGGGLEALQTAALVAALPFAFVLILMIVSVSIMMSKDWSLAERNKRKKRDDTLKQTLRQETYTELKEELTDEWRDELRKELIAMGKNNAEMVHFQTNDQTAIVGKQIRDIGFPTHVNISAIERGDNILSPSGSTVIQSGDFLYILTESNQKEALHELLLNK</sequence>
<dbReference type="RefSeq" id="WP_245301476.1">
    <property type="nucleotide sequence ID" value="NZ_CP110224.1"/>
</dbReference>
<feature type="domain" description="RCK C-terminal" evidence="9">
    <location>
        <begin position="543"/>
        <end position="624"/>
    </location>
</feature>
<dbReference type="Proteomes" id="UP001519345">
    <property type="component" value="Unassembled WGS sequence"/>
</dbReference>
<dbReference type="InterPro" id="IPR006037">
    <property type="entry name" value="RCK_C"/>
</dbReference>
<evidence type="ECO:0000259" key="9">
    <source>
        <dbReference type="PROSITE" id="PS51202"/>
    </source>
</evidence>
<feature type="transmembrane region" description="Helical" evidence="8">
    <location>
        <begin position="193"/>
        <end position="215"/>
    </location>
</feature>
<comment type="similarity">
    <text evidence="2">Belongs to the BCCT transporter (TC 2.A.15) family.</text>
</comment>
<keyword evidence="5 8" id="KW-0812">Transmembrane</keyword>
<feature type="transmembrane region" description="Helical" evidence="8">
    <location>
        <begin position="53"/>
        <end position="71"/>
    </location>
</feature>
<proteinExistence type="inferred from homology"/>
<feature type="transmembrane region" description="Helical" evidence="8">
    <location>
        <begin position="314"/>
        <end position="337"/>
    </location>
</feature>
<comment type="subcellular location">
    <subcellularLocation>
        <location evidence="1">Cell membrane</location>
        <topology evidence="1">Multi-pass membrane protein</topology>
    </subcellularLocation>
</comment>
<feature type="transmembrane region" description="Helical" evidence="8">
    <location>
        <begin position="475"/>
        <end position="498"/>
    </location>
</feature>
<dbReference type="PANTHER" id="PTHR30047:SF7">
    <property type="entry name" value="HIGH-AFFINITY CHOLINE TRANSPORT PROTEIN"/>
    <property type="match status" value="1"/>
</dbReference>
<dbReference type="Gene3D" id="3.30.70.1450">
    <property type="entry name" value="Regulator of K+ conductance, C-terminal domain"/>
    <property type="match status" value="1"/>
</dbReference>